<organism evidence="2 3">
    <name type="scientific">Chitinophaga qingshengii</name>
    <dbReference type="NCBI Taxonomy" id="1569794"/>
    <lineage>
        <taxon>Bacteria</taxon>
        <taxon>Pseudomonadati</taxon>
        <taxon>Bacteroidota</taxon>
        <taxon>Chitinophagia</taxon>
        <taxon>Chitinophagales</taxon>
        <taxon>Chitinophagaceae</taxon>
        <taxon>Chitinophaga</taxon>
    </lineage>
</organism>
<dbReference type="PANTHER" id="PTHR43264">
    <property type="match status" value="1"/>
</dbReference>
<evidence type="ECO:0000313" key="3">
    <source>
        <dbReference type="Proteomes" id="UP000659124"/>
    </source>
</evidence>
<dbReference type="Gene3D" id="3.90.245.10">
    <property type="entry name" value="Ribonucleoside hydrolase-like"/>
    <property type="match status" value="1"/>
</dbReference>
<dbReference type="InterPro" id="IPR001910">
    <property type="entry name" value="Inosine/uridine_hydrolase_dom"/>
</dbReference>
<reference evidence="2 3" key="1">
    <citation type="submission" date="2020-09" db="EMBL/GenBank/DDBJ databases">
        <title>Genome sequences of type strains of Chitinophaga qingshengii and Chitinophaga varians.</title>
        <authorList>
            <person name="Kittiwongwattana C."/>
        </authorList>
    </citation>
    <scope>NUCLEOTIDE SEQUENCE [LARGE SCALE GENOMIC DNA]</scope>
    <source>
        <strain evidence="2 3">JCM 30026</strain>
    </source>
</reference>
<feature type="domain" description="Inosine/uridine-preferring nucleoside hydrolase" evidence="1">
    <location>
        <begin position="28"/>
        <end position="298"/>
    </location>
</feature>
<accession>A0ABR7TRH3</accession>
<evidence type="ECO:0000313" key="2">
    <source>
        <dbReference type="EMBL" id="MBC9932066.1"/>
    </source>
</evidence>
<dbReference type="SUPFAM" id="SSF53590">
    <property type="entry name" value="Nucleoside hydrolase"/>
    <property type="match status" value="1"/>
</dbReference>
<protein>
    <submittedName>
        <fullName evidence="2">Nucleoside hydrolase</fullName>
    </submittedName>
</protein>
<evidence type="ECO:0000259" key="1">
    <source>
        <dbReference type="Pfam" id="PF01156"/>
    </source>
</evidence>
<dbReference type="Proteomes" id="UP000659124">
    <property type="component" value="Unassembled WGS sequence"/>
</dbReference>
<dbReference type="PANTHER" id="PTHR43264:SF1">
    <property type="entry name" value="INOSINE_URIDINE-PREFERRING NUCLEOSIDE HYDROLASE DOMAIN-CONTAINING PROTEIN"/>
    <property type="match status" value="1"/>
</dbReference>
<dbReference type="GO" id="GO:0016787">
    <property type="term" value="F:hydrolase activity"/>
    <property type="evidence" value="ECO:0007669"/>
    <property type="project" value="UniProtKB-KW"/>
</dbReference>
<keyword evidence="2" id="KW-0378">Hydrolase</keyword>
<proteinExistence type="predicted"/>
<dbReference type="InterPro" id="IPR036452">
    <property type="entry name" value="Ribo_hydro-like"/>
</dbReference>
<keyword evidence="3" id="KW-1185">Reference proteome</keyword>
<comment type="caution">
    <text evidence="2">The sequence shown here is derived from an EMBL/GenBank/DDBJ whole genome shotgun (WGS) entry which is preliminary data.</text>
</comment>
<name>A0ABR7TRH3_9BACT</name>
<dbReference type="Pfam" id="PF01156">
    <property type="entry name" value="IU_nuc_hydro"/>
    <property type="match status" value="1"/>
</dbReference>
<sequence>MLLLGGLLAGCGQQTATKESSAGNKVAVIFDTDIGPDYDDVGAIALLHAFADSGQARILATVASNKYEGIAGVLDVFNTYFNRPDIPIGVPKGPGIDMRDNQHWSDSLLANYPHRIKTNAEAEDAVTLYRKLLAAEPDTSVTIVTVGFLTNMANLLASQADSLSPLNGRDLVKQKVKLLVSMAGKFPAGREFNVFIDSTASVAALNNWPTKVIYSGFEIGLNVKTGLPIIHNENIQHSPVKDAFRIAIPKSPEDSAGRMSWDETAVLVAVHGYGPYYTLQSGKINVAADGSNTWDSTATGQYYLVEKAPPKEVEAIINRMMAHQPMR</sequence>
<dbReference type="EMBL" id="JACVFC010000002">
    <property type="protein sequence ID" value="MBC9932066.1"/>
    <property type="molecule type" value="Genomic_DNA"/>
</dbReference>
<gene>
    <name evidence="2" type="ORF">ICL07_16900</name>
</gene>